<accession>A0ACC0V0L0</accession>
<comment type="caution">
    <text evidence="1">The sequence shown here is derived from an EMBL/GenBank/DDBJ whole genome shotgun (WGS) entry which is preliminary data.</text>
</comment>
<evidence type="ECO:0000313" key="2">
    <source>
        <dbReference type="Proteomes" id="UP001163324"/>
    </source>
</evidence>
<protein>
    <submittedName>
        <fullName evidence="1">Uncharacterized protein</fullName>
    </submittedName>
</protein>
<name>A0ACC0V0L0_9HYPO</name>
<keyword evidence="2" id="KW-1185">Reference proteome</keyword>
<dbReference type="Proteomes" id="UP001163324">
    <property type="component" value="Chromosome 4"/>
</dbReference>
<evidence type="ECO:0000313" key="1">
    <source>
        <dbReference type="EMBL" id="KAI9899950.1"/>
    </source>
</evidence>
<sequence length="212" mass="22442">MGLGGALHYVGSFILFAAVILTVIVDISAPVVDNITMLKVDNGNNHAKFGVFGWCTSGSGQSTCSDSSIGYNPAKVLEQNNFADFSNAREDTTKALTNVFVLHPVGTGVAFLAFLLSLGSTSTALSILATLVTALAFVVNTVACVVSWVVFSLIRREVNDDAAGSTAKYGPGLYLAVVAAALCLLATVIMFVTCCAGRRRRRRESRKMMQGY</sequence>
<organism evidence="1 2">
    <name type="scientific">Trichothecium roseum</name>
    <dbReference type="NCBI Taxonomy" id="47278"/>
    <lineage>
        <taxon>Eukaryota</taxon>
        <taxon>Fungi</taxon>
        <taxon>Dikarya</taxon>
        <taxon>Ascomycota</taxon>
        <taxon>Pezizomycotina</taxon>
        <taxon>Sordariomycetes</taxon>
        <taxon>Hypocreomycetidae</taxon>
        <taxon>Hypocreales</taxon>
        <taxon>Hypocreales incertae sedis</taxon>
        <taxon>Trichothecium</taxon>
    </lineage>
</organism>
<gene>
    <name evidence="1" type="ORF">N3K66_004212</name>
</gene>
<proteinExistence type="predicted"/>
<dbReference type="EMBL" id="CM047943">
    <property type="protein sequence ID" value="KAI9899950.1"/>
    <property type="molecule type" value="Genomic_DNA"/>
</dbReference>
<reference evidence="1" key="1">
    <citation type="submission" date="2022-10" db="EMBL/GenBank/DDBJ databases">
        <title>Complete Genome of Trichothecium roseum strain YXFP-22015, a Plant Pathogen Isolated from Citrus.</title>
        <authorList>
            <person name="Wang Y."/>
            <person name="Zhu L."/>
        </authorList>
    </citation>
    <scope>NUCLEOTIDE SEQUENCE</scope>
    <source>
        <strain evidence="1">YXFP-22015</strain>
    </source>
</reference>